<organism evidence="1 2">
    <name type="scientific">Aquimarina algiphila</name>
    <dbReference type="NCBI Taxonomy" id="2047982"/>
    <lineage>
        <taxon>Bacteria</taxon>
        <taxon>Pseudomonadati</taxon>
        <taxon>Bacteroidota</taxon>
        <taxon>Flavobacteriia</taxon>
        <taxon>Flavobacteriales</taxon>
        <taxon>Flavobacteriaceae</taxon>
        <taxon>Aquimarina</taxon>
    </lineage>
</organism>
<dbReference type="RefSeq" id="WP_143917763.1">
    <property type="nucleotide sequence ID" value="NZ_CANMIK010000053.1"/>
</dbReference>
<evidence type="ECO:0000313" key="1">
    <source>
        <dbReference type="EMBL" id="TSE06079.1"/>
    </source>
</evidence>
<dbReference type="EMBL" id="VLNR01000050">
    <property type="protein sequence ID" value="TSE06079.1"/>
    <property type="molecule type" value="Genomic_DNA"/>
</dbReference>
<dbReference type="Proteomes" id="UP000318833">
    <property type="component" value="Unassembled WGS sequence"/>
</dbReference>
<evidence type="ECO:0000313" key="2">
    <source>
        <dbReference type="Proteomes" id="UP000318833"/>
    </source>
</evidence>
<dbReference type="AlphaFoldDB" id="A0A554VFP9"/>
<keyword evidence="2" id="KW-1185">Reference proteome</keyword>
<protein>
    <submittedName>
        <fullName evidence="1">Uncharacterized protein</fullName>
    </submittedName>
</protein>
<reference evidence="1 2" key="1">
    <citation type="submission" date="2019-07" db="EMBL/GenBank/DDBJ databases">
        <title>The draft genome sequence of Aquimarina algiphila M91.</title>
        <authorList>
            <person name="Meng X."/>
        </authorList>
    </citation>
    <scope>NUCLEOTIDE SEQUENCE [LARGE SCALE GENOMIC DNA]</scope>
    <source>
        <strain evidence="1 2">M91</strain>
    </source>
</reference>
<comment type="caution">
    <text evidence="1">The sequence shown here is derived from an EMBL/GenBank/DDBJ whole genome shotgun (WGS) entry which is preliminary data.</text>
</comment>
<dbReference type="OrthoDB" id="1164858at2"/>
<name>A0A554VFP9_9FLAO</name>
<dbReference type="InterPro" id="IPR046732">
    <property type="entry name" value="DUF6624"/>
</dbReference>
<sequence>MKKINLVVIAVFFTITLSFGQEKRHNQYLIKVLDTIYHLDQDPIDEARRLREKYGLESEEVKKQNKIFLKNQMITLPKVMNIIDTYGWLGTDIIGEQGNTTLFLVIQHADLDTQVKYLPVMREAAKKGDVYPRNLAYLEDRVASKQGKLQIYGSQVKYYPETKVFDVWPIVDPMNVDERRKSVGLGPLAAHLKTRFKLDWDLKKQLKRTADFKVNR</sequence>
<accession>A0A554VFP9</accession>
<dbReference type="Pfam" id="PF20329">
    <property type="entry name" value="DUF6624"/>
    <property type="match status" value="1"/>
</dbReference>
<gene>
    <name evidence="1" type="ORF">FOF46_20735</name>
</gene>
<proteinExistence type="predicted"/>